<dbReference type="NCBIfam" id="TIGR00632">
    <property type="entry name" value="vsr"/>
    <property type="match status" value="1"/>
</dbReference>
<evidence type="ECO:0000256" key="3">
    <source>
        <dbReference type="ARBA" id="ARBA00022763"/>
    </source>
</evidence>
<dbReference type="EC" id="3.1.-.-" evidence="6"/>
<reference evidence="7 8" key="2">
    <citation type="journal article" date="2020" name="Int. J. Syst. Evol. Microbiol.">
        <title>Description and complete genome sequences of Bradyrhizobium symbiodeficiens sp. nov., a non-symbiotic bacterium associated with legumes native to Canada.</title>
        <authorList>
            <person name="Bromfield E.S.P."/>
            <person name="Cloutier S."/>
            <person name="Nguyen H.D.T."/>
        </authorList>
    </citation>
    <scope>NUCLEOTIDE SEQUENCE [LARGE SCALE GENOMIC DNA]</scope>
    <source>
        <strain evidence="7 8">65S1MB</strain>
    </source>
</reference>
<evidence type="ECO:0000256" key="5">
    <source>
        <dbReference type="ARBA" id="ARBA00023204"/>
    </source>
</evidence>
<protein>
    <recommendedName>
        <fullName evidence="6">Very short patch repair endonuclease</fullName>
        <ecNumber evidence="6">3.1.-.-</ecNumber>
    </recommendedName>
</protein>
<organism evidence="7 8">
    <name type="scientific">Bradyrhizobium symbiodeficiens</name>
    <dbReference type="NCBI Taxonomy" id="1404367"/>
    <lineage>
        <taxon>Bacteria</taxon>
        <taxon>Pseudomonadati</taxon>
        <taxon>Pseudomonadota</taxon>
        <taxon>Alphaproteobacteria</taxon>
        <taxon>Hyphomicrobiales</taxon>
        <taxon>Nitrobacteraceae</taxon>
        <taxon>Bradyrhizobium</taxon>
    </lineage>
</organism>
<keyword evidence="4 6" id="KW-0378">Hydrolase</keyword>
<dbReference type="PIRSF" id="PIRSF018267">
    <property type="entry name" value="VSR_endonuc"/>
    <property type="match status" value="1"/>
</dbReference>
<evidence type="ECO:0000256" key="4">
    <source>
        <dbReference type="ARBA" id="ARBA00022801"/>
    </source>
</evidence>
<comment type="similarity">
    <text evidence="6">Belongs to the vsr family.</text>
</comment>
<reference evidence="8" key="1">
    <citation type="submission" date="2019-06" db="EMBL/GenBank/DDBJ databases">
        <title>Whole-Genome Sequence of Bradyrhizobium sp. 3 Strain 65S1MB.</title>
        <authorList>
            <person name="Bromfield E.S.P."/>
            <person name="Cloutier S."/>
            <person name="Nguyen H.D.T."/>
        </authorList>
    </citation>
    <scope>NUCLEOTIDE SEQUENCE [LARGE SCALE GENOMIC DNA]</scope>
    <source>
        <strain evidence="8">65S1MB</strain>
    </source>
</reference>
<evidence type="ECO:0000313" key="8">
    <source>
        <dbReference type="Proteomes" id="UP000319298"/>
    </source>
</evidence>
<keyword evidence="2 6" id="KW-0255">Endonuclease</keyword>
<dbReference type="RefSeq" id="WP_140482000.1">
    <property type="nucleotide sequence ID" value="NZ_CP041090.2"/>
</dbReference>
<sequence>MVDVVSPEARSRMMAGIRGKNTKPELVIRRGLHARGFRYVLHDNRLPGKPDLVFPKYRAVIFVHGCFWHGHSCHLFKLPSTRREFWRKKINRNRQVDHSAIVAVKDAGWRIATVWECSLKGKTKLDPQHAMRALADWIISNKETITIRGH</sequence>
<dbReference type="Proteomes" id="UP000319298">
    <property type="component" value="Chromosome"/>
</dbReference>
<dbReference type="SUPFAM" id="SSF52980">
    <property type="entry name" value="Restriction endonuclease-like"/>
    <property type="match status" value="1"/>
</dbReference>
<dbReference type="EMBL" id="CP041090">
    <property type="protein sequence ID" value="QDF41308.1"/>
    <property type="molecule type" value="Genomic_DNA"/>
</dbReference>
<gene>
    <name evidence="7" type="ORF">FJN17_29075</name>
</gene>
<comment type="function">
    <text evidence="6">May nick specific sequences that contain T:G mispairs resulting from m5C-deamination.</text>
</comment>
<evidence type="ECO:0000313" key="7">
    <source>
        <dbReference type="EMBL" id="QDF41308.1"/>
    </source>
</evidence>
<evidence type="ECO:0000256" key="2">
    <source>
        <dbReference type="ARBA" id="ARBA00022759"/>
    </source>
</evidence>
<accession>A0ABX5WDQ2</accession>
<evidence type="ECO:0000256" key="6">
    <source>
        <dbReference type="PIRNR" id="PIRNR018267"/>
    </source>
</evidence>
<keyword evidence="8" id="KW-1185">Reference proteome</keyword>
<dbReference type="InterPro" id="IPR004603">
    <property type="entry name" value="DNA_mismatch_endonuc_vsr"/>
</dbReference>
<proteinExistence type="inferred from homology"/>
<name>A0ABX5WDQ2_9BRAD</name>
<dbReference type="CDD" id="cd00221">
    <property type="entry name" value="Vsr"/>
    <property type="match status" value="1"/>
</dbReference>
<dbReference type="Gene3D" id="3.40.960.10">
    <property type="entry name" value="VSR Endonuclease"/>
    <property type="match status" value="1"/>
</dbReference>
<dbReference type="Pfam" id="PF03852">
    <property type="entry name" value="Vsr"/>
    <property type="match status" value="1"/>
</dbReference>
<dbReference type="GO" id="GO:0004519">
    <property type="term" value="F:endonuclease activity"/>
    <property type="evidence" value="ECO:0007669"/>
    <property type="project" value="UniProtKB-KW"/>
</dbReference>
<keyword evidence="5 6" id="KW-0234">DNA repair</keyword>
<evidence type="ECO:0000256" key="1">
    <source>
        <dbReference type="ARBA" id="ARBA00022722"/>
    </source>
</evidence>
<keyword evidence="3 6" id="KW-0227">DNA damage</keyword>
<keyword evidence="1 6" id="KW-0540">Nuclease</keyword>
<dbReference type="InterPro" id="IPR011335">
    <property type="entry name" value="Restrct_endonuc-II-like"/>
</dbReference>